<dbReference type="HOGENOM" id="CLU_1095316_0_0_1"/>
<feature type="transmembrane region" description="Helical" evidence="2">
    <location>
        <begin position="94"/>
        <end position="114"/>
    </location>
</feature>
<reference evidence="4" key="2">
    <citation type="submission" date="2020-05" db="UniProtKB">
        <authorList>
            <consortium name="EnsemblMetazoa"/>
        </authorList>
    </citation>
    <scope>IDENTIFICATION</scope>
    <source>
        <strain evidence="4">wikel</strain>
    </source>
</reference>
<evidence type="ECO:0000313" key="4">
    <source>
        <dbReference type="EnsemblMetazoa" id="ISCW011942-PA"/>
    </source>
</evidence>
<dbReference type="AlphaFoldDB" id="B7QF18"/>
<dbReference type="EMBL" id="DS923699">
    <property type="protein sequence ID" value="EEC17440.1"/>
    <property type="molecule type" value="Genomic_DNA"/>
</dbReference>
<reference evidence="3 5" key="1">
    <citation type="submission" date="2008-03" db="EMBL/GenBank/DDBJ databases">
        <title>Annotation of Ixodes scapularis.</title>
        <authorList>
            <consortium name="Ixodes scapularis Genome Project Consortium"/>
            <person name="Caler E."/>
            <person name="Hannick L.I."/>
            <person name="Bidwell S."/>
            <person name="Joardar V."/>
            <person name="Thiagarajan M."/>
            <person name="Amedeo P."/>
            <person name="Galinsky K.J."/>
            <person name="Schobel S."/>
            <person name="Inman J."/>
            <person name="Hostetler J."/>
            <person name="Miller J."/>
            <person name="Hammond M."/>
            <person name="Megy K."/>
            <person name="Lawson D."/>
            <person name="Kodira C."/>
            <person name="Sutton G."/>
            <person name="Meyer J."/>
            <person name="Hill C.A."/>
            <person name="Birren B."/>
            <person name="Nene V."/>
            <person name="Collins F."/>
            <person name="Alarcon-Chaidez F."/>
            <person name="Wikel S."/>
            <person name="Strausberg R."/>
        </authorList>
    </citation>
    <scope>NUCLEOTIDE SEQUENCE [LARGE SCALE GENOMIC DNA]</scope>
    <source>
        <strain evidence="5">Wikel</strain>
        <strain evidence="3">Wikel colony</strain>
    </source>
</reference>
<dbReference type="EMBL" id="ABJB010285393">
    <property type="status" value="NOT_ANNOTATED_CDS"/>
    <property type="molecule type" value="Genomic_DNA"/>
</dbReference>
<accession>B7QF18</accession>
<organism>
    <name type="scientific">Ixodes scapularis</name>
    <name type="common">Black-legged tick</name>
    <name type="synonym">Deer tick</name>
    <dbReference type="NCBI Taxonomy" id="6945"/>
    <lineage>
        <taxon>Eukaryota</taxon>
        <taxon>Metazoa</taxon>
        <taxon>Ecdysozoa</taxon>
        <taxon>Arthropoda</taxon>
        <taxon>Chelicerata</taxon>
        <taxon>Arachnida</taxon>
        <taxon>Acari</taxon>
        <taxon>Parasitiformes</taxon>
        <taxon>Ixodida</taxon>
        <taxon>Ixodoidea</taxon>
        <taxon>Ixodidae</taxon>
        <taxon>Ixodinae</taxon>
        <taxon>Ixodes</taxon>
    </lineage>
</organism>
<evidence type="ECO:0000256" key="2">
    <source>
        <dbReference type="SAM" id="Phobius"/>
    </source>
</evidence>
<keyword evidence="5" id="KW-1185">Reference proteome</keyword>
<dbReference type="PaxDb" id="6945-B7QF18"/>
<dbReference type="EMBL" id="ABJB010176304">
    <property type="status" value="NOT_ANNOTATED_CDS"/>
    <property type="molecule type" value="Genomic_DNA"/>
</dbReference>
<evidence type="ECO:0000313" key="3">
    <source>
        <dbReference type="EMBL" id="EEC17440.1"/>
    </source>
</evidence>
<name>B7QF18_IXOSC</name>
<evidence type="ECO:0000256" key="1">
    <source>
        <dbReference type="SAM" id="MobiDB-lite"/>
    </source>
</evidence>
<protein>
    <submittedName>
        <fullName evidence="3 4">Uncharacterized protein</fullName>
    </submittedName>
</protein>
<dbReference type="VEuPathDB" id="VectorBase:ISCP_029123"/>
<feature type="compositionally biased region" description="Basic residues" evidence="1">
    <location>
        <begin position="46"/>
        <end position="55"/>
    </location>
</feature>
<dbReference type="EMBL" id="ABJB010966713">
    <property type="status" value="NOT_ANNOTATED_CDS"/>
    <property type="molecule type" value="Genomic_DNA"/>
</dbReference>
<dbReference type="VEuPathDB" id="VectorBase:ISCI011942"/>
<sequence>MVKPSLIKFAEVASSPARSPVADGAGPRSTGSTEFGRDAQESSSNLRRRVTRRQARMPWETAATSRPQRWHKAAVVSSPNNVDLNQLKVKARFITMKFAGLTVILGFAAFVGWAEAGILHQRKVLQDFVEKSDLQLRQLKKLLQGADPQLWKEIRQHVEGKLELFEGILDHEGDVQPRTGLGQAGKVLKDYLVSTEKQYKQLRQLLKTADPALQEEIRVAVEKKIGHFRALLDIEGRKAGFRPDQAVARPLKKF</sequence>
<evidence type="ECO:0000313" key="5">
    <source>
        <dbReference type="Proteomes" id="UP000001555"/>
    </source>
</evidence>
<dbReference type="Proteomes" id="UP000001555">
    <property type="component" value="Unassembled WGS sequence"/>
</dbReference>
<dbReference type="EnsemblMetazoa" id="ISCW011942-RA">
    <property type="protein sequence ID" value="ISCW011942-PA"/>
    <property type="gene ID" value="ISCW011942"/>
</dbReference>
<keyword evidence="2" id="KW-1133">Transmembrane helix</keyword>
<gene>
    <name evidence="3" type="ORF">IscW_ISCW011942</name>
</gene>
<dbReference type="InParanoid" id="B7QF18"/>
<feature type="region of interest" description="Disordered" evidence="1">
    <location>
        <begin position="13"/>
        <end position="64"/>
    </location>
</feature>
<dbReference type="VEuPathDB" id="VectorBase:ISCW011942"/>
<proteinExistence type="predicted"/>
<keyword evidence="2" id="KW-0472">Membrane</keyword>
<keyword evidence="2" id="KW-0812">Transmembrane</keyword>